<dbReference type="RefSeq" id="WP_154446687.1">
    <property type="nucleotide sequence ID" value="NZ_WIND01000007.1"/>
</dbReference>
<organism evidence="1 2">
    <name type="scientific">Halovulum marinum</name>
    <dbReference type="NCBI Taxonomy" id="2662447"/>
    <lineage>
        <taxon>Bacteria</taxon>
        <taxon>Pseudomonadati</taxon>
        <taxon>Pseudomonadota</taxon>
        <taxon>Alphaproteobacteria</taxon>
        <taxon>Rhodobacterales</taxon>
        <taxon>Paracoccaceae</taxon>
        <taxon>Halovulum</taxon>
    </lineage>
</organism>
<comment type="caution">
    <text evidence="1">The sequence shown here is derived from an EMBL/GenBank/DDBJ whole genome shotgun (WGS) entry which is preliminary data.</text>
</comment>
<dbReference type="AlphaFoldDB" id="A0A6L5Z2B6"/>
<evidence type="ECO:0000313" key="2">
    <source>
        <dbReference type="Proteomes" id="UP000474957"/>
    </source>
</evidence>
<accession>A0A6L5Z2B6</accession>
<proteinExistence type="predicted"/>
<name>A0A6L5Z2B6_9RHOB</name>
<keyword evidence="2" id="KW-1185">Reference proteome</keyword>
<reference evidence="1 2" key="1">
    <citation type="submission" date="2019-10" db="EMBL/GenBank/DDBJ databases">
        <title>Cognatihalovulum marinum gen. nov. sp. nov., a new member of the family Rhodobacteraceae isolated from deep seawater of the Northwest Indian Ocean.</title>
        <authorList>
            <person name="Ruan C."/>
            <person name="Wang J."/>
            <person name="Zheng X."/>
            <person name="Song L."/>
            <person name="Zhu Y."/>
            <person name="Huang Y."/>
            <person name="Lu Z."/>
            <person name="Du W."/>
            <person name="Huang L."/>
            <person name="Dai X."/>
        </authorList>
    </citation>
    <scope>NUCLEOTIDE SEQUENCE [LARGE SCALE GENOMIC DNA]</scope>
    <source>
        <strain evidence="1 2">2CG4</strain>
    </source>
</reference>
<dbReference type="Proteomes" id="UP000474957">
    <property type="component" value="Unassembled WGS sequence"/>
</dbReference>
<protein>
    <submittedName>
        <fullName evidence="1">Uncharacterized protein</fullName>
    </submittedName>
</protein>
<sequence length="68" mass="7921">MHGRDEYVFRHAFRIAERHERYGRTLQSDELKRQVFALGAKFRQGIRAVSAVFGARPNTEPQDPNTHP</sequence>
<dbReference type="EMBL" id="WIND01000007">
    <property type="protein sequence ID" value="MSU90215.1"/>
    <property type="molecule type" value="Genomic_DNA"/>
</dbReference>
<evidence type="ECO:0000313" key="1">
    <source>
        <dbReference type="EMBL" id="MSU90215.1"/>
    </source>
</evidence>
<gene>
    <name evidence="1" type="ORF">GE300_11390</name>
</gene>